<feature type="non-terminal residue" evidence="1">
    <location>
        <position position="131"/>
    </location>
</feature>
<keyword evidence="2" id="KW-1185">Reference proteome</keyword>
<organism evidence="1 2">
    <name type="scientific">Sphaerobolus stellatus (strain SS14)</name>
    <dbReference type="NCBI Taxonomy" id="990650"/>
    <lineage>
        <taxon>Eukaryota</taxon>
        <taxon>Fungi</taxon>
        <taxon>Dikarya</taxon>
        <taxon>Basidiomycota</taxon>
        <taxon>Agaricomycotina</taxon>
        <taxon>Agaricomycetes</taxon>
        <taxon>Phallomycetidae</taxon>
        <taxon>Geastrales</taxon>
        <taxon>Sphaerobolaceae</taxon>
        <taxon>Sphaerobolus</taxon>
    </lineage>
</organism>
<feature type="non-terminal residue" evidence="1">
    <location>
        <position position="1"/>
    </location>
</feature>
<sequence length="131" mass="15102">WKHVFTRGFPTYRALGKKFSDLGTAKVFLFRGYTDNEIVPFRIGVTSAFNGIWQLRLDMEGGFWDVVDLEEDLKTAKAGPWQRCFNCGASGDTKKMKKCQGTYQGKASFCDMQCQKEGWSEHKMRHECRRA</sequence>
<dbReference type="HOGENOM" id="CLU_1932666_0_0_1"/>
<evidence type="ECO:0000313" key="2">
    <source>
        <dbReference type="Proteomes" id="UP000054279"/>
    </source>
</evidence>
<dbReference type="OrthoDB" id="432528at2759"/>
<accession>A0A0C9TIW8</accession>
<dbReference type="AlphaFoldDB" id="A0A0C9TIW8"/>
<dbReference type="Proteomes" id="UP000054279">
    <property type="component" value="Unassembled WGS sequence"/>
</dbReference>
<gene>
    <name evidence="1" type="ORF">M422DRAFT_188247</name>
</gene>
<dbReference type="Gene3D" id="6.10.140.2220">
    <property type="match status" value="1"/>
</dbReference>
<name>A0A0C9TIW8_SPHS4</name>
<protein>
    <recommendedName>
        <fullName evidence="3">MYND-type domain-containing protein</fullName>
    </recommendedName>
</protein>
<proteinExistence type="predicted"/>
<evidence type="ECO:0008006" key="3">
    <source>
        <dbReference type="Google" id="ProtNLM"/>
    </source>
</evidence>
<reference evidence="1 2" key="1">
    <citation type="submission" date="2014-06" db="EMBL/GenBank/DDBJ databases">
        <title>Evolutionary Origins and Diversification of the Mycorrhizal Mutualists.</title>
        <authorList>
            <consortium name="DOE Joint Genome Institute"/>
            <consortium name="Mycorrhizal Genomics Consortium"/>
            <person name="Kohler A."/>
            <person name="Kuo A."/>
            <person name="Nagy L.G."/>
            <person name="Floudas D."/>
            <person name="Copeland A."/>
            <person name="Barry K.W."/>
            <person name="Cichocki N."/>
            <person name="Veneault-Fourrey C."/>
            <person name="LaButti K."/>
            <person name="Lindquist E.A."/>
            <person name="Lipzen A."/>
            <person name="Lundell T."/>
            <person name="Morin E."/>
            <person name="Murat C."/>
            <person name="Riley R."/>
            <person name="Ohm R."/>
            <person name="Sun H."/>
            <person name="Tunlid A."/>
            <person name="Henrissat B."/>
            <person name="Grigoriev I.V."/>
            <person name="Hibbett D.S."/>
            <person name="Martin F."/>
        </authorList>
    </citation>
    <scope>NUCLEOTIDE SEQUENCE [LARGE SCALE GENOMIC DNA]</scope>
    <source>
        <strain evidence="1 2">SS14</strain>
    </source>
</reference>
<dbReference type="EMBL" id="KN837281">
    <property type="protein sequence ID" value="KIJ29538.1"/>
    <property type="molecule type" value="Genomic_DNA"/>
</dbReference>
<evidence type="ECO:0000313" key="1">
    <source>
        <dbReference type="EMBL" id="KIJ29538.1"/>
    </source>
</evidence>